<keyword evidence="12" id="KW-0902">Two-component regulatory system</keyword>
<proteinExistence type="predicted"/>
<dbReference type="CDD" id="cd16915">
    <property type="entry name" value="HATPase_DpiB-CitA-like"/>
    <property type="match status" value="1"/>
</dbReference>
<dbReference type="Gene3D" id="3.30.450.20">
    <property type="entry name" value="PAS domain"/>
    <property type="match status" value="2"/>
</dbReference>
<dbReference type="SUPFAM" id="SSF55890">
    <property type="entry name" value="Sporulation response regulatory protein Spo0B"/>
    <property type="match status" value="1"/>
</dbReference>
<dbReference type="SUPFAM" id="SSF55785">
    <property type="entry name" value="PYP-like sensor domain (PAS domain)"/>
    <property type="match status" value="1"/>
</dbReference>
<dbReference type="RefSeq" id="WP_347794559.1">
    <property type="nucleotide sequence ID" value="NZ_JAYMYY010000002.1"/>
</dbReference>
<keyword evidence="6 16" id="KW-0808">Transferase</keyword>
<evidence type="ECO:0000256" key="1">
    <source>
        <dbReference type="ARBA" id="ARBA00000085"/>
    </source>
</evidence>
<dbReference type="SMART" id="SM00387">
    <property type="entry name" value="HATPase_c"/>
    <property type="match status" value="1"/>
</dbReference>
<dbReference type="PANTHER" id="PTHR43547:SF10">
    <property type="entry name" value="SENSOR HISTIDINE KINASE DCUS"/>
    <property type="match status" value="1"/>
</dbReference>
<name>A0ABV0HI15_9ENTR</name>
<dbReference type="EC" id="2.7.13.3" evidence="3"/>
<feature type="transmembrane region" description="Helical" evidence="14">
    <location>
        <begin position="178"/>
        <end position="196"/>
    </location>
</feature>
<dbReference type="EMBL" id="JAYMYY010000002">
    <property type="protein sequence ID" value="MEO3990115.1"/>
    <property type="molecule type" value="Genomic_DNA"/>
</dbReference>
<evidence type="ECO:0000256" key="9">
    <source>
        <dbReference type="ARBA" id="ARBA00022777"/>
    </source>
</evidence>
<dbReference type="InterPro" id="IPR033463">
    <property type="entry name" value="sCache_3"/>
</dbReference>
<evidence type="ECO:0000256" key="7">
    <source>
        <dbReference type="ARBA" id="ARBA00022692"/>
    </source>
</evidence>
<evidence type="ECO:0000256" key="4">
    <source>
        <dbReference type="ARBA" id="ARBA00022475"/>
    </source>
</evidence>
<dbReference type="PRINTS" id="PR00344">
    <property type="entry name" value="BCTRLSENSOR"/>
</dbReference>
<comment type="caution">
    <text evidence="16">The sequence shown here is derived from an EMBL/GenBank/DDBJ whole genome shotgun (WGS) entry which is preliminary data.</text>
</comment>
<comment type="subcellular location">
    <subcellularLocation>
        <location evidence="2">Cell membrane</location>
        <topology evidence="2">Multi-pass membrane protein</topology>
    </subcellularLocation>
</comment>
<dbReference type="SUPFAM" id="SSF55874">
    <property type="entry name" value="ATPase domain of HSP90 chaperone/DNA topoisomerase II/histidine kinase"/>
    <property type="match status" value="1"/>
</dbReference>
<gene>
    <name evidence="16" type="ORF">VSR74_09825</name>
</gene>
<evidence type="ECO:0000256" key="8">
    <source>
        <dbReference type="ARBA" id="ARBA00022741"/>
    </source>
</evidence>
<evidence type="ECO:0000256" key="6">
    <source>
        <dbReference type="ARBA" id="ARBA00022679"/>
    </source>
</evidence>
<dbReference type="SMART" id="SM00091">
    <property type="entry name" value="PAS"/>
    <property type="match status" value="1"/>
</dbReference>
<keyword evidence="9 16" id="KW-0418">Kinase</keyword>
<comment type="catalytic activity">
    <reaction evidence="1">
        <text>ATP + protein L-histidine = ADP + protein N-phospho-L-histidine.</text>
        <dbReference type="EC" id="2.7.13.3"/>
    </reaction>
</comment>
<protein>
    <recommendedName>
        <fullName evidence="3">histidine kinase</fullName>
        <ecNumber evidence="3">2.7.13.3</ecNumber>
    </recommendedName>
</protein>
<evidence type="ECO:0000256" key="13">
    <source>
        <dbReference type="ARBA" id="ARBA00023136"/>
    </source>
</evidence>
<evidence type="ECO:0000256" key="2">
    <source>
        <dbReference type="ARBA" id="ARBA00004651"/>
    </source>
</evidence>
<evidence type="ECO:0000256" key="5">
    <source>
        <dbReference type="ARBA" id="ARBA00022553"/>
    </source>
</evidence>
<keyword evidence="8" id="KW-0547">Nucleotide-binding</keyword>
<dbReference type="PROSITE" id="PS50109">
    <property type="entry name" value="HIS_KIN"/>
    <property type="match status" value="1"/>
</dbReference>
<evidence type="ECO:0000313" key="16">
    <source>
        <dbReference type="EMBL" id="MEO3990115.1"/>
    </source>
</evidence>
<keyword evidence="7 14" id="KW-0812">Transmembrane</keyword>
<reference evidence="16 17" key="1">
    <citation type="submission" date="2024-01" db="EMBL/GenBank/DDBJ databases">
        <title>Pseudocitrobacter sp. Endophytic strain Cyp-38L.</title>
        <authorList>
            <person name="Amer M.A."/>
            <person name="Hamed S.M."/>
        </authorList>
    </citation>
    <scope>NUCLEOTIDE SEQUENCE [LARGE SCALE GENOMIC DNA]</scope>
    <source>
        <strain evidence="16 17">Cyp38S</strain>
    </source>
</reference>
<keyword evidence="17" id="KW-1185">Reference proteome</keyword>
<feature type="transmembrane region" description="Helical" evidence="14">
    <location>
        <begin position="20"/>
        <end position="38"/>
    </location>
</feature>
<dbReference type="Pfam" id="PF02518">
    <property type="entry name" value="HATPase_c"/>
    <property type="match status" value="1"/>
</dbReference>
<dbReference type="Gene3D" id="3.30.565.10">
    <property type="entry name" value="Histidine kinase-like ATPase, C-terminal domain"/>
    <property type="match status" value="1"/>
</dbReference>
<evidence type="ECO:0000313" key="17">
    <source>
        <dbReference type="Proteomes" id="UP001444146"/>
    </source>
</evidence>
<keyword evidence="10" id="KW-0067">ATP-binding</keyword>
<evidence type="ECO:0000256" key="12">
    <source>
        <dbReference type="ARBA" id="ARBA00023012"/>
    </source>
</evidence>
<sequence length="543" mass="61061">MFIRKITLWFSRRSFQNRIFLLILFTSTIVMLAMSWYVTDIAKDRLHYQVGQRALIQAMQISAMPELVDAVKHNDLKRIKSLIDPMRSFSDATYITVGDENGRRLYHVNPDEIGKFMEGGDSENALLNAQSYVSVRKGSLGSSLRGKSPIQDSTGKVIGIVSVGYTIEQLENWLNLQIGSLMFPMAVLLLILLYCARRFSLHIKKQMLNMEPQQLSQLLIQQSVLFESVFEGLIAIDSLYRITAINQTARRMLNLSQPESELIGNNIDSVVSPKAFFYDATQKNKKDEIVTFNDTKVIASRMAVILNNQAQGWVISFRSKDDINTLSLQLSQVQQYADNLRAVQHEHRNLISTIAGLLFLKRYDNALALIQQQSESHQKVLDFISRAFRDSHLAGLLIGKYYRAKELGLELVFDPACYVDATLPSALSSSEWISIVGNLLDNAYNATLRHSGGSRQIECLINSEGNEVIIEIADQGCGIDASLRDRIFERGVTSSNSGDHGIGLWLVRSYVEQAGGNIIVEDNIPFGTIFTLYIPLSRDEHHG</sequence>
<feature type="domain" description="Histidine kinase" evidence="15">
    <location>
        <begin position="342"/>
        <end position="538"/>
    </location>
</feature>
<dbReference type="InterPro" id="IPR003594">
    <property type="entry name" value="HATPase_dom"/>
</dbReference>
<dbReference type="CDD" id="cd00130">
    <property type="entry name" value="PAS"/>
    <property type="match status" value="1"/>
</dbReference>
<dbReference type="Pfam" id="PF17203">
    <property type="entry name" value="sCache_3_2"/>
    <property type="match status" value="1"/>
</dbReference>
<keyword evidence="13 14" id="KW-0472">Membrane</keyword>
<evidence type="ECO:0000256" key="11">
    <source>
        <dbReference type="ARBA" id="ARBA00022989"/>
    </source>
</evidence>
<dbReference type="SUPFAM" id="SSF103190">
    <property type="entry name" value="Sensory domain-like"/>
    <property type="match status" value="1"/>
</dbReference>
<evidence type="ECO:0000256" key="3">
    <source>
        <dbReference type="ARBA" id="ARBA00012438"/>
    </source>
</evidence>
<keyword evidence="5" id="KW-0597">Phosphoprotein</keyword>
<evidence type="ECO:0000256" key="10">
    <source>
        <dbReference type="ARBA" id="ARBA00022840"/>
    </source>
</evidence>
<dbReference type="InterPro" id="IPR029151">
    <property type="entry name" value="Sensor-like_sf"/>
</dbReference>
<keyword evidence="4" id="KW-1003">Cell membrane</keyword>
<dbReference type="InterPro" id="IPR035965">
    <property type="entry name" value="PAS-like_dom_sf"/>
</dbReference>
<dbReference type="InterPro" id="IPR005467">
    <property type="entry name" value="His_kinase_dom"/>
</dbReference>
<evidence type="ECO:0000256" key="14">
    <source>
        <dbReference type="SAM" id="Phobius"/>
    </source>
</evidence>
<dbReference type="InterPro" id="IPR000014">
    <property type="entry name" value="PAS"/>
</dbReference>
<keyword evidence="11 14" id="KW-1133">Transmembrane helix</keyword>
<dbReference type="InterPro" id="IPR016120">
    <property type="entry name" value="Sig_transdc_His_kin_SpoOB"/>
</dbReference>
<dbReference type="InterPro" id="IPR036890">
    <property type="entry name" value="HATPase_C_sf"/>
</dbReference>
<evidence type="ECO:0000259" key="15">
    <source>
        <dbReference type="PROSITE" id="PS50109"/>
    </source>
</evidence>
<dbReference type="PANTHER" id="PTHR43547">
    <property type="entry name" value="TWO-COMPONENT HISTIDINE KINASE"/>
    <property type="match status" value="1"/>
</dbReference>
<organism evidence="16 17">
    <name type="scientific">Pseudocitrobacter cyperus</name>
    <dbReference type="NCBI Taxonomy" id="3112843"/>
    <lineage>
        <taxon>Bacteria</taxon>
        <taxon>Pseudomonadati</taxon>
        <taxon>Pseudomonadota</taxon>
        <taxon>Gammaproteobacteria</taxon>
        <taxon>Enterobacterales</taxon>
        <taxon>Enterobacteriaceae</taxon>
        <taxon>Pseudocitrobacter</taxon>
    </lineage>
</organism>
<dbReference type="GO" id="GO:0004673">
    <property type="term" value="F:protein histidine kinase activity"/>
    <property type="evidence" value="ECO:0007669"/>
    <property type="project" value="UniProtKB-EC"/>
</dbReference>
<accession>A0ABV0HI15</accession>
<dbReference type="Proteomes" id="UP001444146">
    <property type="component" value="Unassembled WGS sequence"/>
</dbReference>
<dbReference type="InterPro" id="IPR004358">
    <property type="entry name" value="Sig_transdc_His_kin-like_C"/>
</dbReference>